<proteinExistence type="inferred from homology"/>
<evidence type="ECO:0000256" key="5">
    <source>
        <dbReference type="ARBA" id="ARBA00023277"/>
    </source>
</evidence>
<sequence>MKRSEINQIIREGEAFVRQHGFALPPFAHWSPEDWKAKGPEAREIAEHGLGWDVTDFGLGEYQNKGVLLFTLRNGALENLRSLKGKTYCEKILVCGVDQLVLHHYHKSKTEDIINRGGGVLEIVLHWADEQGQFSDREVKVSCDGLERSVPAGGAVLLQPGESITLEPFQYHQFRALEKPVLVGEVSTVNDDAHDNFFLEPVGRFPQVEEDEPPYRLLITDYGSYYRYSQSPQTGY</sequence>
<evidence type="ECO:0000256" key="2">
    <source>
        <dbReference type="ARBA" id="ARBA00022723"/>
    </source>
</evidence>
<dbReference type="InterPro" id="IPR014710">
    <property type="entry name" value="RmlC-like_jellyroll"/>
</dbReference>
<dbReference type="EC" id="5.3.1.15" evidence="8"/>
<keyword evidence="5" id="KW-0119">Carbohydrate metabolism</keyword>
<keyword evidence="10" id="KW-1185">Reference proteome</keyword>
<dbReference type="Gene3D" id="2.60.120.10">
    <property type="entry name" value="Jelly Rolls"/>
    <property type="match status" value="1"/>
</dbReference>
<dbReference type="AlphaFoldDB" id="A0A399F835"/>
<evidence type="ECO:0000256" key="7">
    <source>
        <dbReference type="ARBA" id="ARBA00044951"/>
    </source>
</evidence>
<comment type="cofactor">
    <cofactor evidence="1">
        <name>Mn(2+)</name>
        <dbReference type="ChEBI" id="CHEBI:29035"/>
    </cofactor>
</comment>
<reference evidence="9 10" key="1">
    <citation type="submission" date="2018-08" db="EMBL/GenBank/DDBJ databases">
        <title>Meiothermus granaticius genome AF-68 sequencing project.</title>
        <authorList>
            <person name="Da Costa M.S."/>
            <person name="Albuquerque L."/>
            <person name="Raposo P."/>
            <person name="Froufe H.J.C."/>
            <person name="Barroso C.S."/>
            <person name="Egas C."/>
        </authorList>
    </citation>
    <scope>NUCLEOTIDE SEQUENCE [LARGE SCALE GENOMIC DNA]</scope>
    <source>
        <strain evidence="9 10">AF-68</strain>
    </source>
</reference>
<dbReference type="EMBL" id="QWLB01000020">
    <property type="protein sequence ID" value="RIH92398.1"/>
    <property type="molecule type" value="Genomic_DNA"/>
</dbReference>
<comment type="similarity">
    <text evidence="7">Belongs to the D-lyxose ketol-isomerase family.</text>
</comment>
<dbReference type="OrthoDB" id="27002at2"/>
<dbReference type="Pfam" id="PF07385">
    <property type="entry name" value="Lyx_isomer"/>
    <property type="match status" value="1"/>
</dbReference>
<evidence type="ECO:0000256" key="1">
    <source>
        <dbReference type="ARBA" id="ARBA00001936"/>
    </source>
</evidence>
<evidence type="ECO:0000256" key="3">
    <source>
        <dbReference type="ARBA" id="ARBA00023211"/>
    </source>
</evidence>
<gene>
    <name evidence="9" type="ORF">Mgrana_01694</name>
</gene>
<evidence type="ECO:0000256" key="6">
    <source>
        <dbReference type="ARBA" id="ARBA00044907"/>
    </source>
</evidence>
<dbReference type="Proteomes" id="UP000266178">
    <property type="component" value="Unassembled WGS sequence"/>
</dbReference>
<evidence type="ECO:0000256" key="8">
    <source>
        <dbReference type="ARBA" id="ARBA00044972"/>
    </source>
</evidence>
<keyword evidence="4 9" id="KW-0413">Isomerase</keyword>
<keyword evidence="3" id="KW-0464">Manganese</keyword>
<evidence type="ECO:0000313" key="10">
    <source>
        <dbReference type="Proteomes" id="UP000266178"/>
    </source>
</evidence>
<accession>A0A399F835</accession>
<dbReference type="InterPro" id="IPR010864">
    <property type="entry name" value="D-lyxose_isomer"/>
</dbReference>
<dbReference type="CDD" id="cd20309">
    <property type="entry name" value="cupin_EcSI"/>
    <property type="match status" value="1"/>
</dbReference>
<dbReference type="InterPro" id="IPR047581">
    <property type="entry name" value="EcSI_cupin"/>
</dbReference>
<dbReference type="RefSeq" id="WP_119357186.1">
    <property type="nucleotide sequence ID" value="NZ_BJXM01000011.1"/>
</dbReference>
<organism evidence="9 10">
    <name type="scientific">Meiothermus granaticius NBRC 107808</name>
    <dbReference type="NCBI Taxonomy" id="1227551"/>
    <lineage>
        <taxon>Bacteria</taxon>
        <taxon>Thermotogati</taxon>
        <taxon>Deinococcota</taxon>
        <taxon>Deinococci</taxon>
        <taxon>Thermales</taxon>
        <taxon>Thermaceae</taxon>
        <taxon>Meiothermus</taxon>
    </lineage>
</organism>
<dbReference type="GO" id="GO:0046872">
    <property type="term" value="F:metal ion binding"/>
    <property type="evidence" value="ECO:0007669"/>
    <property type="project" value="UniProtKB-KW"/>
</dbReference>
<evidence type="ECO:0000313" key="9">
    <source>
        <dbReference type="EMBL" id="RIH92398.1"/>
    </source>
</evidence>
<evidence type="ECO:0000256" key="4">
    <source>
        <dbReference type="ARBA" id="ARBA00023235"/>
    </source>
</evidence>
<comment type="caution">
    <text evidence="9">The sequence shown here is derived from an EMBL/GenBank/DDBJ whole genome shotgun (WGS) entry which is preliminary data.</text>
</comment>
<keyword evidence="2" id="KW-0479">Metal-binding</keyword>
<comment type="catalytic activity">
    <reaction evidence="6">
        <text>D-lyxose = D-xylulose</text>
        <dbReference type="Rhea" id="RHEA:14201"/>
        <dbReference type="ChEBI" id="CHEBI:16789"/>
        <dbReference type="ChEBI" id="CHEBI:17140"/>
        <dbReference type="EC" id="5.3.1.15"/>
    </reaction>
</comment>
<dbReference type="GO" id="GO:0047828">
    <property type="term" value="F:D-lyxose ketol-isomerase activity"/>
    <property type="evidence" value="ECO:0007669"/>
    <property type="project" value="UniProtKB-EC"/>
</dbReference>
<protein>
    <recommendedName>
        <fullName evidence="8">D-lyxose ketol-isomerase</fullName>
        <ecNumber evidence="8">5.3.1.15</ecNumber>
    </recommendedName>
</protein>
<name>A0A399F835_9DEIN</name>